<keyword evidence="3" id="KW-0067">ATP-binding</keyword>
<dbReference type="AlphaFoldDB" id="A0A507FB41"/>
<evidence type="ECO:0000259" key="5">
    <source>
        <dbReference type="SMART" id="SM00382"/>
    </source>
</evidence>
<evidence type="ECO:0000256" key="2">
    <source>
        <dbReference type="ARBA" id="ARBA00022741"/>
    </source>
</evidence>
<name>A0A507FB41_9FUNG</name>
<dbReference type="OrthoDB" id="10254455at2759"/>
<dbReference type="GO" id="GO:0016887">
    <property type="term" value="F:ATP hydrolysis activity"/>
    <property type="evidence" value="ECO:0007669"/>
    <property type="project" value="InterPro"/>
</dbReference>
<feature type="domain" description="AAA+ ATPase" evidence="5">
    <location>
        <begin position="528"/>
        <end position="672"/>
    </location>
</feature>
<organism evidence="6 7">
    <name type="scientific">Chytriomyces confervae</name>
    <dbReference type="NCBI Taxonomy" id="246404"/>
    <lineage>
        <taxon>Eukaryota</taxon>
        <taxon>Fungi</taxon>
        <taxon>Fungi incertae sedis</taxon>
        <taxon>Chytridiomycota</taxon>
        <taxon>Chytridiomycota incertae sedis</taxon>
        <taxon>Chytridiomycetes</taxon>
        <taxon>Chytridiales</taxon>
        <taxon>Chytriomycetaceae</taxon>
        <taxon>Chytriomyces</taxon>
    </lineage>
</organism>
<dbReference type="PANTHER" id="PTHR23077">
    <property type="entry name" value="AAA-FAMILY ATPASE"/>
    <property type="match status" value="1"/>
</dbReference>
<dbReference type="SMART" id="SM00382">
    <property type="entry name" value="AAA"/>
    <property type="match status" value="2"/>
</dbReference>
<evidence type="ECO:0000256" key="4">
    <source>
        <dbReference type="ARBA" id="ARBA00023054"/>
    </source>
</evidence>
<evidence type="ECO:0000256" key="1">
    <source>
        <dbReference type="ARBA" id="ARBA00006914"/>
    </source>
</evidence>
<evidence type="ECO:0000313" key="6">
    <source>
        <dbReference type="EMBL" id="TPX73352.1"/>
    </source>
</evidence>
<protein>
    <recommendedName>
        <fullName evidence="5">AAA+ ATPase domain-containing protein</fullName>
    </recommendedName>
</protein>
<accession>A0A507FB41</accession>
<comment type="similarity">
    <text evidence="1">Belongs to the AAA ATPase family.</text>
</comment>
<dbReference type="PANTHER" id="PTHR23077:SF171">
    <property type="entry name" value="NUCLEAR VALOSIN-CONTAINING PROTEIN-LIKE"/>
    <property type="match status" value="1"/>
</dbReference>
<dbReference type="FunFam" id="3.40.50.300:FF:001025">
    <property type="entry name" value="ATPase family, AAA domain-containing 2B"/>
    <property type="match status" value="1"/>
</dbReference>
<dbReference type="GO" id="GO:0005524">
    <property type="term" value="F:ATP binding"/>
    <property type="evidence" value="ECO:0007669"/>
    <property type="project" value="UniProtKB-KW"/>
</dbReference>
<gene>
    <name evidence="6" type="ORF">CcCBS67573_g05372</name>
</gene>
<proteinExistence type="inferred from homology"/>
<dbReference type="Gene3D" id="3.40.50.300">
    <property type="entry name" value="P-loop containing nucleotide triphosphate hydrolases"/>
    <property type="match status" value="2"/>
</dbReference>
<comment type="caution">
    <text evidence="6">The sequence shown here is derived from an EMBL/GenBank/DDBJ whole genome shotgun (WGS) entry which is preliminary data.</text>
</comment>
<dbReference type="Proteomes" id="UP000320333">
    <property type="component" value="Unassembled WGS sequence"/>
</dbReference>
<keyword evidence="4" id="KW-0175">Coiled coil</keyword>
<dbReference type="InterPro" id="IPR027417">
    <property type="entry name" value="P-loop_NTPase"/>
</dbReference>
<feature type="domain" description="AAA+ ATPase" evidence="5">
    <location>
        <begin position="243"/>
        <end position="385"/>
    </location>
</feature>
<dbReference type="InterPro" id="IPR050168">
    <property type="entry name" value="AAA_ATPase_domain"/>
</dbReference>
<keyword evidence="7" id="KW-1185">Reference proteome</keyword>
<dbReference type="InterPro" id="IPR003593">
    <property type="entry name" value="AAA+_ATPase"/>
</dbReference>
<keyword evidence="2" id="KW-0547">Nucleotide-binding</keyword>
<evidence type="ECO:0000313" key="7">
    <source>
        <dbReference type="Proteomes" id="UP000320333"/>
    </source>
</evidence>
<dbReference type="Pfam" id="PF00004">
    <property type="entry name" value="AAA"/>
    <property type="match status" value="2"/>
</dbReference>
<dbReference type="EMBL" id="QEAP01000191">
    <property type="protein sequence ID" value="TPX73352.1"/>
    <property type="molecule type" value="Genomic_DNA"/>
</dbReference>
<dbReference type="STRING" id="246404.A0A507FB41"/>
<reference evidence="6 7" key="1">
    <citation type="journal article" date="2019" name="Sci. Rep.">
        <title>Comparative genomics of chytrid fungi reveal insights into the obligate biotrophic and pathogenic lifestyle of Synchytrium endobioticum.</title>
        <authorList>
            <person name="van de Vossenberg B.T.L.H."/>
            <person name="Warris S."/>
            <person name="Nguyen H.D.T."/>
            <person name="van Gent-Pelzer M.P.E."/>
            <person name="Joly D.L."/>
            <person name="van de Geest H.C."/>
            <person name="Bonants P.J.M."/>
            <person name="Smith D.S."/>
            <person name="Levesque C.A."/>
            <person name="van der Lee T.A.J."/>
        </authorList>
    </citation>
    <scope>NUCLEOTIDE SEQUENCE [LARGE SCALE GENOMIC DNA]</scope>
    <source>
        <strain evidence="6 7">CBS 675.73</strain>
    </source>
</reference>
<dbReference type="InterPro" id="IPR003959">
    <property type="entry name" value="ATPase_AAA_core"/>
</dbReference>
<sequence length="749" mass="82718">MKQTQPTFSEFAEFPAQATNSYEKPLRCICSRSAVPAPDAVKCAYILLSKAPSPTRMTPSSVESFPIAVEIASDSLFAKLCSSANPKHCLLLPRYFNTVRQKFDSHAVIVPSAAIPRVKSVTLKYSQSITLWDTLPKEWILHQLADSVLHPLLLNTPLLMHTLDGISVPFEIESYDFADFPSGSLEWSQARVGRITTETDAIIPCLTTDAVFHGKILKFGLEAFGFAGRRIHELIQSLQNNQGSYGTLLSGPTGCGKTSLINEISAMYAIKPTIISISRLLSIPSEYHTTELRSIFDIAWKQPHCLIVFDKLEVLFPKKLPASSQSSTLSAIYLVLLQALERIRAYSRTCQNNILLIGVSAYPERANLALLSDLFPEHIVFEKYSAQSRSSILTTLLTSSLSEQPLMRESMRTSVTRESEIASAVESDCVGFGLSDFFALYDFARCASMREKSETGEIPINVEHVRNGIQSVAMQMRRNTNHSVQVEQRARVELGDVGGLEDVKALLVESLFWFHAKPDEFQKLGILPTKGVLLYGPPGTGKTLLARAIATESKSQFLSISISTIIKGHIGESEKQISQIFKQAKESAPSIIFLDEIESMFAAREGSGDFSQKILAQLVQEMDNLDDFNTGPVKSSGSKVVVLAATNYPSLMDATLLRPGRIDRLIAVRAPTRTSRKSILVAISRKISCSSDVDWDDWADKLVGWSGAAIAELFRKARIHSSVMESNMGQLTNKNFQNAFEEIVLSRGM</sequence>
<dbReference type="Gene3D" id="1.10.8.60">
    <property type="match status" value="1"/>
</dbReference>
<evidence type="ECO:0000256" key="3">
    <source>
        <dbReference type="ARBA" id="ARBA00022840"/>
    </source>
</evidence>
<dbReference type="SUPFAM" id="SSF52540">
    <property type="entry name" value="P-loop containing nucleoside triphosphate hydrolases"/>
    <property type="match status" value="2"/>
</dbReference>